<evidence type="ECO:0000256" key="5">
    <source>
        <dbReference type="ARBA" id="ARBA00022741"/>
    </source>
</evidence>
<name>A0A2Z4XWM3_9GAMM</name>
<dbReference type="NCBIfam" id="TIGR01434">
    <property type="entry name" value="glu_cys_ligase"/>
    <property type="match status" value="1"/>
</dbReference>
<comment type="pathway">
    <text evidence="1 8 9">Sulfur metabolism; glutathione biosynthesis; glutathione from L-cysteine and L-glutamate: step 1/2.</text>
</comment>
<keyword evidence="14" id="KW-1185">Reference proteome</keyword>
<evidence type="ECO:0000313" key="11">
    <source>
        <dbReference type="EMBL" id="AXA33271.1"/>
    </source>
</evidence>
<dbReference type="PANTHER" id="PTHR38761">
    <property type="entry name" value="GLUTAMATE--CYSTEINE LIGASE"/>
    <property type="match status" value="1"/>
</dbReference>
<evidence type="ECO:0000313" key="14">
    <source>
        <dbReference type="Proteomes" id="UP000681131"/>
    </source>
</evidence>
<evidence type="ECO:0000256" key="6">
    <source>
        <dbReference type="ARBA" id="ARBA00022840"/>
    </source>
</evidence>
<dbReference type="GO" id="GO:0005524">
    <property type="term" value="F:ATP binding"/>
    <property type="evidence" value="ECO:0007669"/>
    <property type="project" value="UniProtKB-KW"/>
</dbReference>
<evidence type="ECO:0000256" key="3">
    <source>
        <dbReference type="ARBA" id="ARBA00022598"/>
    </source>
</evidence>
<dbReference type="Proteomes" id="UP000251120">
    <property type="component" value="Chromosome"/>
</dbReference>
<keyword evidence="6 8" id="KW-0067">ATP-binding</keyword>
<keyword evidence="5 8" id="KW-0547">Nucleotide-binding</keyword>
<organism evidence="11 13">
    <name type="scientific">Francisella adeliensis</name>
    <dbReference type="NCBI Taxonomy" id="2007306"/>
    <lineage>
        <taxon>Bacteria</taxon>
        <taxon>Pseudomonadati</taxon>
        <taxon>Pseudomonadota</taxon>
        <taxon>Gammaproteobacteria</taxon>
        <taxon>Thiotrichales</taxon>
        <taxon>Francisellaceae</taxon>
        <taxon>Francisella</taxon>
    </lineage>
</organism>
<dbReference type="SUPFAM" id="SSF55931">
    <property type="entry name" value="Glutamine synthetase/guanido kinase"/>
    <property type="match status" value="1"/>
</dbReference>
<proteinExistence type="inferred from homology"/>
<dbReference type="GO" id="GO:0005829">
    <property type="term" value="C:cytosol"/>
    <property type="evidence" value="ECO:0007669"/>
    <property type="project" value="TreeGrafter"/>
</dbReference>
<dbReference type="GO" id="GO:0004357">
    <property type="term" value="F:glutamate-cysteine ligase activity"/>
    <property type="evidence" value="ECO:0007669"/>
    <property type="project" value="UniProtKB-UniRule"/>
</dbReference>
<keyword evidence="4 8" id="KW-0317">Glutathione biosynthesis</keyword>
<dbReference type="Proteomes" id="UP000681131">
    <property type="component" value="Chromosome"/>
</dbReference>
<dbReference type="GO" id="GO:0006750">
    <property type="term" value="P:glutathione biosynthetic process"/>
    <property type="evidence" value="ECO:0007669"/>
    <property type="project" value="UniProtKB-UniRule"/>
</dbReference>
<keyword evidence="3 8" id="KW-0436">Ligase</keyword>
<dbReference type="RefSeq" id="WP_112869444.1">
    <property type="nucleotide sequence ID" value="NZ_CP021781.1"/>
</dbReference>
<reference evidence="11 13" key="1">
    <citation type="submission" date="2017-06" db="EMBL/GenBank/DDBJ databases">
        <title>Complete genome of Francisella adeliensis.</title>
        <authorList>
            <person name="Vallesi A."/>
            <person name="Sjodin A."/>
        </authorList>
    </citation>
    <scope>NUCLEOTIDE SEQUENCE [LARGE SCALE GENOMIC DNA]</scope>
    <source>
        <strain evidence="11 13">FDC440</strain>
    </source>
</reference>
<evidence type="ECO:0000256" key="9">
    <source>
        <dbReference type="RuleBase" id="RU004391"/>
    </source>
</evidence>
<dbReference type="PANTHER" id="PTHR38761:SF1">
    <property type="entry name" value="GLUTAMATE--CYSTEINE LIGASE"/>
    <property type="match status" value="1"/>
</dbReference>
<evidence type="ECO:0000259" key="10">
    <source>
        <dbReference type="Pfam" id="PF04262"/>
    </source>
</evidence>
<dbReference type="HAMAP" id="MF_00578">
    <property type="entry name" value="Glu_cys_ligase"/>
    <property type="match status" value="1"/>
</dbReference>
<reference evidence="12 14" key="2">
    <citation type="submission" date="2019-08" db="EMBL/GenBank/DDBJ databases">
        <title>Complete genome sequences of Francisella adeliensis (FSC1325 and FSC1326).</title>
        <authorList>
            <person name="Ohrman C."/>
            <person name="Uneklint I."/>
            <person name="Vallesi A."/>
            <person name="Karlsson L."/>
            <person name="Sjodin A."/>
        </authorList>
    </citation>
    <scope>NUCLEOTIDE SEQUENCE [LARGE SCALE GENOMIC DNA]</scope>
    <source>
        <strain evidence="12 14">FSC1325</strain>
    </source>
</reference>
<evidence type="ECO:0000256" key="8">
    <source>
        <dbReference type="HAMAP-Rule" id="MF_00578"/>
    </source>
</evidence>
<evidence type="ECO:0000256" key="1">
    <source>
        <dbReference type="ARBA" id="ARBA00005006"/>
    </source>
</evidence>
<dbReference type="Pfam" id="PF04262">
    <property type="entry name" value="Glu_cys_ligase"/>
    <property type="match status" value="1"/>
</dbReference>
<evidence type="ECO:0000313" key="13">
    <source>
        <dbReference type="Proteomes" id="UP000251120"/>
    </source>
</evidence>
<dbReference type="UniPathway" id="UPA00142">
    <property type="reaction ID" value="UER00209"/>
</dbReference>
<sequence length="499" mass="56520">MYDYKNITNLRGVERETLRIKRDGSLAKTPHSINLGHKLTNDSITVDFSEDLLELITSPHTTVDATLEELNGLTAFTLQNIFQDEIILNTSMPLSAEENEISEANFGSSNSGMMKQTYRKGLSARYGKVMQIISGIHYNFSIDKSLMLQKSKELGISKSAVYFGVINNYFEYMWLLPYLFGASPICAKTSVQDKPSYLKSLDDEFYIGERATSLRMSDLGYTSPAQKDLHISYEGVKPYVTDLIGATAEVFEDYKQIGLYDDSGQRIQLNESILQIENEYYSPIRPKQIAKRCERPACALINRGVEYIEVRVLDVDPFDANGVSKNTSLFIEAMLMTCFDSKFNNYSKEHVSRAKQNLNKVAIDGRNPSLKLQNLLGKEVKLKDYALELFTKIEEVAEQMGDEFVRAVSFEKEKVLDSTKTPSAKLIGLAKEHGYKKAVLGLSEVITTKFRNNKLSTETSDKLKNQVKDSFKAEEILRAEDSISLDEYIRRYYESGDCC</sequence>
<gene>
    <name evidence="8 11" type="primary">gshA</name>
    <name evidence="11" type="ORF">CDH04_02040</name>
    <name evidence="12" type="ORF">FZC43_02045</name>
</gene>
<evidence type="ECO:0000313" key="12">
    <source>
        <dbReference type="EMBL" id="QIW11498.1"/>
    </source>
</evidence>
<evidence type="ECO:0000256" key="2">
    <source>
        <dbReference type="ARBA" id="ARBA00008772"/>
    </source>
</evidence>
<dbReference type="EMBL" id="CP021781">
    <property type="protein sequence ID" value="AXA33271.1"/>
    <property type="molecule type" value="Genomic_DNA"/>
</dbReference>
<comment type="similarity">
    <text evidence="2 8">Belongs to the glutamate--cysteine ligase type 1 family. Type 1 subfamily.</text>
</comment>
<comment type="catalytic activity">
    <reaction evidence="7 8 9">
        <text>L-cysteine + L-glutamate + ATP = gamma-L-glutamyl-L-cysteine + ADP + phosphate + H(+)</text>
        <dbReference type="Rhea" id="RHEA:13285"/>
        <dbReference type="ChEBI" id="CHEBI:15378"/>
        <dbReference type="ChEBI" id="CHEBI:29985"/>
        <dbReference type="ChEBI" id="CHEBI:30616"/>
        <dbReference type="ChEBI" id="CHEBI:35235"/>
        <dbReference type="ChEBI" id="CHEBI:43474"/>
        <dbReference type="ChEBI" id="CHEBI:58173"/>
        <dbReference type="ChEBI" id="CHEBI:456216"/>
        <dbReference type="EC" id="6.3.2.2"/>
    </reaction>
</comment>
<dbReference type="AlphaFoldDB" id="A0A2Z4XWM3"/>
<feature type="domain" description="Glutamate--cysteine ligase" evidence="10">
    <location>
        <begin position="9"/>
        <end position="361"/>
    </location>
</feature>
<dbReference type="EC" id="6.3.2.2" evidence="8"/>
<dbReference type="Gene3D" id="3.30.590.20">
    <property type="match status" value="1"/>
</dbReference>
<accession>A0A2Z4XWM3</accession>
<dbReference type="EMBL" id="CP043424">
    <property type="protein sequence ID" value="QIW11498.1"/>
    <property type="molecule type" value="Genomic_DNA"/>
</dbReference>
<dbReference type="GO" id="GO:0046872">
    <property type="term" value="F:metal ion binding"/>
    <property type="evidence" value="ECO:0007669"/>
    <property type="project" value="TreeGrafter"/>
</dbReference>
<dbReference type="KEGG" id="fad:CDH04_02040"/>
<dbReference type="OrthoDB" id="9803907at2"/>
<evidence type="ECO:0000256" key="7">
    <source>
        <dbReference type="ARBA" id="ARBA00048819"/>
    </source>
</evidence>
<protein>
    <recommendedName>
        <fullName evidence="8">Glutamate--cysteine ligase</fullName>
        <ecNumber evidence="8">6.3.2.2</ecNumber>
    </recommendedName>
    <alternativeName>
        <fullName evidence="8">Gamma-ECS</fullName>
        <shortName evidence="8">GCS</shortName>
    </alternativeName>
    <alternativeName>
        <fullName evidence="8">Gamma-glutamylcysteine synthetase</fullName>
    </alternativeName>
</protein>
<dbReference type="InterPro" id="IPR006334">
    <property type="entry name" value="Glut_cys_ligase"/>
</dbReference>
<evidence type="ECO:0000256" key="4">
    <source>
        <dbReference type="ARBA" id="ARBA00022684"/>
    </source>
</evidence>
<dbReference type="InterPro" id="IPR007370">
    <property type="entry name" value="Glu_cys_ligase"/>
</dbReference>
<dbReference type="InterPro" id="IPR014746">
    <property type="entry name" value="Gln_synth/guanido_kin_cat_dom"/>
</dbReference>